<evidence type="ECO:0000313" key="6">
    <source>
        <dbReference type="EMBL" id="ELY95958.1"/>
    </source>
</evidence>
<protein>
    <submittedName>
        <fullName evidence="6">Aldo/keto reductase</fullName>
    </submittedName>
</protein>
<dbReference type="Proteomes" id="UP000011648">
    <property type="component" value="Unassembled WGS sequence"/>
</dbReference>
<evidence type="ECO:0000256" key="4">
    <source>
        <dbReference type="SAM" id="MobiDB-lite"/>
    </source>
</evidence>
<feature type="domain" description="NADP-dependent oxidoreductase" evidence="5">
    <location>
        <begin position="19"/>
        <end position="252"/>
    </location>
</feature>
<dbReference type="Gene3D" id="3.20.20.100">
    <property type="entry name" value="NADP-dependent oxidoreductase domain"/>
    <property type="match status" value="1"/>
</dbReference>
<dbReference type="InterPro" id="IPR020471">
    <property type="entry name" value="AKR"/>
</dbReference>
<dbReference type="PROSITE" id="PS00062">
    <property type="entry name" value="ALDOKETO_REDUCTASE_2"/>
    <property type="match status" value="1"/>
</dbReference>
<accession>M0AF41</accession>
<proteinExistence type="inferred from homology"/>
<dbReference type="EMBL" id="AOIL01000012">
    <property type="protein sequence ID" value="ELY95958.1"/>
    <property type="molecule type" value="Genomic_DNA"/>
</dbReference>
<keyword evidence="2" id="KW-0521">NADP</keyword>
<name>M0AF41_9EURY</name>
<comment type="caution">
    <text evidence="6">The sequence shown here is derived from an EMBL/GenBank/DDBJ whole genome shotgun (WGS) entry which is preliminary data.</text>
</comment>
<dbReference type="PANTHER" id="PTHR43827:SF3">
    <property type="entry name" value="NADP-DEPENDENT OXIDOREDUCTASE DOMAIN-CONTAINING PROTEIN"/>
    <property type="match status" value="1"/>
</dbReference>
<comment type="similarity">
    <text evidence="1">Belongs to the aldo/keto reductase family.</text>
</comment>
<dbReference type="InterPro" id="IPR023210">
    <property type="entry name" value="NADP_OxRdtase_dom"/>
</dbReference>
<evidence type="ECO:0000256" key="2">
    <source>
        <dbReference type="ARBA" id="ARBA00022857"/>
    </source>
</evidence>
<dbReference type="STRING" id="1230458.C484_03184"/>
<dbReference type="PRINTS" id="PR00069">
    <property type="entry name" value="ALDKETRDTASE"/>
</dbReference>
<dbReference type="RefSeq" id="WP_006824519.1">
    <property type="nucleotide sequence ID" value="NZ_AOIL01000012.1"/>
</dbReference>
<gene>
    <name evidence="6" type="ORF">C484_03184</name>
</gene>
<dbReference type="PIRSF" id="PIRSF000097">
    <property type="entry name" value="AKR"/>
    <property type="match status" value="1"/>
</dbReference>
<keyword evidence="3" id="KW-0560">Oxidoreductase</keyword>
<organism evidence="6 7">
    <name type="scientific">Natrialba taiwanensis DSM 12281</name>
    <dbReference type="NCBI Taxonomy" id="1230458"/>
    <lineage>
        <taxon>Archaea</taxon>
        <taxon>Methanobacteriati</taxon>
        <taxon>Methanobacteriota</taxon>
        <taxon>Stenosarchaea group</taxon>
        <taxon>Halobacteria</taxon>
        <taxon>Halobacteriales</taxon>
        <taxon>Natrialbaceae</taxon>
        <taxon>Natrialba</taxon>
    </lineage>
</organism>
<dbReference type="SUPFAM" id="SSF51430">
    <property type="entry name" value="NAD(P)-linked oxidoreductase"/>
    <property type="match status" value="1"/>
</dbReference>
<evidence type="ECO:0000256" key="3">
    <source>
        <dbReference type="ARBA" id="ARBA00023002"/>
    </source>
</evidence>
<dbReference type="InterPro" id="IPR018170">
    <property type="entry name" value="Aldo/ket_reductase_CS"/>
</dbReference>
<evidence type="ECO:0000259" key="5">
    <source>
        <dbReference type="Pfam" id="PF00248"/>
    </source>
</evidence>
<dbReference type="PATRIC" id="fig|1230458.4.peg.633"/>
<dbReference type="PANTHER" id="PTHR43827">
    <property type="entry name" value="2,5-DIKETO-D-GLUCONIC ACID REDUCTASE"/>
    <property type="match status" value="1"/>
</dbReference>
<dbReference type="PROSITE" id="PS00798">
    <property type="entry name" value="ALDOKETO_REDUCTASE_1"/>
    <property type="match status" value="1"/>
</dbReference>
<keyword evidence="7" id="KW-1185">Reference proteome</keyword>
<dbReference type="AlphaFoldDB" id="M0AF41"/>
<evidence type="ECO:0000313" key="7">
    <source>
        <dbReference type="Proteomes" id="UP000011648"/>
    </source>
</evidence>
<reference evidence="6 7" key="1">
    <citation type="journal article" date="2014" name="PLoS Genet.">
        <title>Phylogenetically driven sequencing of extremely halophilic archaea reveals strategies for static and dynamic osmo-response.</title>
        <authorList>
            <person name="Becker E.A."/>
            <person name="Seitzer P.M."/>
            <person name="Tritt A."/>
            <person name="Larsen D."/>
            <person name="Krusor M."/>
            <person name="Yao A.I."/>
            <person name="Wu D."/>
            <person name="Madern D."/>
            <person name="Eisen J.A."/>
            <person name="Darling A.E."/>
            <person name="Facciotti M.T."/>
        </authorList>
    </citation>
    <scope>NUCLEOTIDE SEQUENCE [LARGE SCALE GENOMIC DNA]</scope>
    <source>
        <strain evidence="6 7">DSM 12281</strain>
    </source>
</reference>
<feature type="region of interest" description="Disordered" evidence="4">
    <location>
        <begin position="1"/>
        <end position="20"/>
    </location>
</feature>
<dbReference type="GO" id="GO:0016616">
    <property type="term" value="F:oxidoreductase activity, acting on the CH-OH group of donors, NAD or NADP as acceptor"/>
    <property type="evidence" value="ECO:0007669"/>
    <property type="project" value="UniProtKB-ARBA"/>
</dbReference>
<dbReference type="OrthoDB" id="275427at2157"/>
<dbReference type="InterPro" id="IPR036812">
    <property type="entry name" value="NAD(P)_OxRdtase_dom_sf"/>
</dbReference>
<evidence type="ECO:0000256" key="1">
    <source>
        <dbReference type="ARBA" id="ARBA00007905"/>
    </source>
</evidence>
<sequence>MSPPTRLPQPGFGTSGHDGESCTDAVLTALETGYRHVDTAQMYDNERAVGRALEQTDVDRDELFLATKVHPSNLAGDDVLETTRESLDRLGVDTVDLLYVHWPTGAYDPEDTLPAFDEARTQGLTRHVGVSNFTPDLLREAVDTLESPLLAHQIELHPWLQQDELVSIAREREIQTVAYCPIARGELAESETLQEIAAAHDSDPIQISLAWHCQRDGVVPIPKATGDHIRENYAAREIDLSEDEFSEINELDRGERVVDSDEAPWNR</sequence>
<dbReference type="Pfam" id="PF00248">
    <property type="entry name" value="Aldo_ket_red"/>
    <property type="match status" value="1"/>
</dbReference>